<organism evidence="2 3">
    <name type="scientific">Dorcoceras hygrometricum</name>
    <dbReference type="NCBI Taxonomy" id="472368"/>
    <lineage>
        <taxon>Eukaryota</taxon>
        <taxon>Viridiplantae</taxon>
        <taxon>Streptophyta</taxon>
        <taxon>Embryophyta</taxon>
        <taxon>Tracheophyta</taxon>
        <taxon>Spermatophyta</taxon>
        <taxon>Magnoliopsida</taxon>
        <taxon>eudicotyledons</taxon>
        <taxon>Gunneridae</taxon>
        <taxon>Pentapetalae</taxon>
        <taxon>asterids</taxon>
        <taxon>lamiids</taxon>
        <taxon>Lamiales</taxon>
        <taxon>Gesneriaceae</taxon>
        <taxon>Didymocarpoideae</taxon>
        <taxon>Trichosporeae</taxon>
        <taxon>Loxocarpinae</taxon>
        <taxon>Dorcoceras</taxon>
    </lineage>
</organism>
<sequence>MDMFAEAFGLPTGGLVGFLDILTETVMEMQRNFSDTDVPFRAPNKKKEMKMEYILLHDIVAKALCAKAGSFDVVTNEKFYLMVAISAGLKSLSKKPEQEAGEMKKSEKATAEKKKKKKKETVVSWLCKCQWRLGAKQLGLGVHGVSSYREHYEETEDKNNQVGKETTGDQVGFHPGPIPDIPAVAEAVSTTADPKANMETTAEVEIQADDGSTTADPEAHFERQLDNKITGLESSLVRHFADSQQHLVDEIALLKSQVAEMVDCLKELRDAKKGERNKRRLL</sequence>
<evidence type="ECO:0000313" key="3">
    <source>
        <dbReference type="Proteomes" id="UP000250235"/>
    </source>
</evidence>
<accession>A0A2Z7BN48</accession>
<evidence type="ECO:0000313" key="2">
    <source>
        <dbReference type="EMBL" id="KZV35899.1"/>
    </source>
</evidence>
<keyword evidence="3" id="KW-1185">Reference proteome</keyword>
<dbReference type="AlphaFoldDB" id="A0A2Z7BN48"/>
<name>A0A2Z7BN48_9LAMI</name>
<feature type="region of interest" description="Disordered" evidence="1">
    <location>
        <begin position="94"/>
        <end position="114"/>
    </location>
</feature>
<gene>
    <name evidence="2" type="ORF">F511_10366</name>
</gene>
<reference evidence="2 3" key="1">
    <citation type="journal article" date="2015" name="Proc. Natl. Acad. Sci. U.S.A.">
        <title>The resurrection genome of Boea hygrometrica: A blueprint for survival of dehydration.</title>
        <authorList>
            <person name="Xiao L."/>
            <person name="Yang G."/>
            <person name="Zhang L."/>
            <person name="Yang X."/>
            <person name="Zhao S."/>
            <person name="Ji Z."/>
            <person name="Zhou Q."/>
            <person name="Hu M."/>
            <person name="Wang Y."/>
            <person name="Chen M."/>
            <person name="Xu Y."/>
            <person name="Jin H."/>
            <person name="Xiao X."/>
            <person name="Hu G."/>
            <person name="Bao F."/>
            <person name="Hu Y."/>
            <person name="Wan P."/>
            <person name="Li L."/>
            <person name="Deng X."/>
            <person name="Kuang T."/>
            <person name="Xiang C."/>
            <person name="Zhu J.K."/>
            <person name="Oliver M.J."/>
            <person name="He Y."/>
        </authorList>
    </citation>
    <scope>NUCLEOTIDE SEQUENCE [LARGE SCALE GENOMIC DNA]</scope>
    <source>
        <strain evidence="3">cv. XS01</strain>
    </source>
</reference>
<dbReference type="EMBL" id="KV003996">
    <property type="protein sequence ID" value="KZV35899.1"/>
    <property type="molecule type" value="Genomic_DNA"/>
</dbReference>
<dbReference type="OrthoDB" id="1751168at2759"/>
<evidence type="ECO:0000256" key="1">
    <source>
        <dbReference type="SAM" id="MobiDB-lite"/>
    </source>
</evidence>
<proteinExistence type="predicted"/>
<feature type="compositionally biased region" description="Basic and acidic residues" evidence="1">
    <location>
        <begin position="94"/>
        <end position="112"/>
    </location>
</feature>
<dbReference type="Proteomes" id="UP000250235">
    <property type="component" value="Unassembled WGS sequence"/>
</dbReference>
<protein>
    <submittedName>
        <fullName evidence="2">Uncharacterized protein</fullName>
    </submittedName>
</protein>